<feature type="compositionally biased region" description="Basic and acidic residues" evidence="1">
    <location>
        <begin position="1"/>
        <end position="19"/>
    </location>
</feature>
<feature type="compositionally biased region" description="Polar residues" evidence="1">
    <location>
        <begin position="22"/>
        <end position="32"/>
    </location>
</feature>
<gene>
    <name evidence="2" type="ORF">F2Q69_00027966</name>
</gene>
<sequence length="106" mass="11588">MKSEFDTISGEELRGRGEDGFQSIQSGHSPNWTGPARRTVELNPVERPSWTGPAQRTAELNHVVDPARPFVELDWSSSANGRADSRGRSCSAILQNGLVQLGERPS</sequence>
<accession>A0A8S9RX58</accession>
<evidence type="ECO:0000313" key="2">
    <source>
        <dbReference type="EMBL" id="KAF3585955.1"/>
    </source>
</evidence>
<reference evidence="2" key="1">
    <citation type="submission" date="2019-12" db="EMBL/GenBank/DDBJ databases">
        <title>Genome sequencing and annotation of Brassica cretica.</title>
        <authorList>
            <person name="Studholme D.J."/>
            <person name="Sarris P."/>
        </authorList>
    </citation>
    <scope>NUCLEOTIDE SEQUENCE</scope>
    <source>
        <strain evidence="2">PFS-109/04</strain>
        <tissue evidence="2">Leaf</tissue>
    </source>
</reference>
<comment type="caution">
    <text evidence="2">The sequence shown here is derived from an EMBL/GenBank/DDBJ whole genome shotgun (WGS) entry which is preliminary data.</text>
</comment>
<evidence type="ECO:0000256" key="1">
    <source>
        <dbReference type="SAM" id="MobiDB-lite"/>
    </source>
</evidence>
<organism evidence="2 3">
    <name type="scientific">Brassica cretica</name>
    <name type="common">Mustard</name>
    <dbReference type="NCBI Taxonomy" id="69181"/>
    <lineage>
        <taxon>Eukaryota</taxon>
        <taxon>Viridiplantae</taxon>
        <taxon>Streptophyta</taxon>
        <taxon>Embryophyta</taxon>
        <taxon>Tracheophyta</taxon>
        <taxon>Spermatophyta</taxon>
        <taxon>Magnoliopsida</taxon>
        <taxon>eudicotyledons</taxon>
        <taxon>Gunneridae</taxon>
        <taxon>Pentapetalae</taxon>
        <taxon>rosids</taxon>
        <taxon>malvids</taxon>
        <taxon>Brassicales</taxon>
        <taxon>Brassicaceae</taxon>
        <taxon>Brassiceae</taxon>
        <taxon>Brassica</taxon>
    </lineage>
</organism>
<protein>
    <submittedName>
        <fullName evidence="2">Uncharacterized protein</fullName>
    </submittedName>
</protein>
<name>A0A8S9RX58_BRACR</name>
<dbReference type="AlphaFoldDB" id="A0A8S9RX58"/>
<dbReference type="EMBL" id="QGKX02000088">
    <property type="protein sequence ID" value="KAF3585955.1"/>
    <property type="molecule type" value="Genomic_DNA"/>
</dbReference>
<feature type="region of interest" description="Disordered" evidence="1">
    <location>
        <begin position="1"/>
        <end position="38"/>
    </location>
</feature>
<dbReference type="Proteomes" id="UP000712600">
    <property type="component" value="Unassembled WGS sequence"/>
</dbReference>
<evidence type="ECO:0000313" key="3">
    <source>
        <dbReference type="Proteomes" id="UP000712600"/>
    </source>
</evidence>
<proteinExistence type="predicted"/>